<keyword evidence="5" id="KW-1185">Reference proteome</keyword>
<dbReference type="GO" id="GO:0071713">
    <property type="term" value="F:para-aminobenzoyl-glutamate hydrolase activity"/>
    <property type="evidence" value="ECO:0007669"/>
    <property type="project" value="TreeGrafter"/>
</dbReference>
<protein>
    <recommendedName>
        <fullName evidence="1">Peptidase M20 domain-containing protein 2</fullName>
    </recommendedName>
</protein>
<feature type="region of interest" description="Disordered" evidence="2">
    <location>
        <begin position="1"/>
        <end position="20"/>
    </location>
</feature>
<dbReference type="EMBL" id="JACHLZ010000001">
    <property type="protein sequence ID" value="MBB5833258.1"/>
    <property type="molecule type" value="Genomic_DNA"/>
</dbReference>
<evidence type="ECO:0000313" key="5">
    <source>
        <dbReference type="Proteomes" id="UP000588158"/>
    </source>
</evidence>
<evidence type="ECO:0000313" key="4">
    <source>
        <dbReference type="EMBL" id="MBB5833258.1"/>
    </source>
</evidence>
<organism evidence="4 5">
    <name type="scientific">Brachybacterium aquaticum</name>
    <dbReference type="NCBI Taxonomy" id="1432564"/>
    <lineage>
        <taxon>Bacteria</taxon>
        <taxon>Bacillati</taxon>
        <taxon>Actinomycetota</taxon>
        <taxon>Actinomycetes</taxon>
        <taxon>Micrococcales</taxon>
        <taxon>Dermabacteraceae</taxon>
        <taxon>Brachybacterium</taxon>
    </lineage>
</organism>
<dbReference type="InterPro" id="IPR036264">
    <property type="entry name" value="Bact_exopeptidase_dim_dom"/>
</dbReference>
<proteinExistence type="inferred from homology"/>
<dbReference type="Proteomes" id="UP000588158">
    <property type="component" value="Unassembled WGS sequence"/>
</dbReference>
<dbReference type="GO" id="GO:0046657">
    <property type="term" value="P:folic acid catabolic process"/>
    <property type="evidence" value="ECO:0007669"/>
    <property type="project" value="TreeGrafter"/>
</dbReference>
<sequence>MSSEQSGRDGAQNPDARHTEVSTAYLDQLDEERELAMRTSVHPGSSFDGAPSALRERLEALVAEDGQTMIDLMLDLAEHPEVAFEEHRSAAAIAKVLGDHGFEATVGAYGLDTAIHAEIRGEGGDAEDAPTYAILSEYDALPGVGHGCGHNVIAVMGLGAFLALARLASEGPSAVPGRVVFLGTPAEEGHTGKEYMAREGAFDGLDGAVMAHPYGGYDLADQAWLGRRTLTVEYHGHTAHASAQPFMGRNALDAASLMYQGIGLMRQQTPPSDRIHAVIREGGERASVVPDYAKLDLYVRSQRPETLKDLSRRVEDVARGAAMMAGVGVTVSWDQHPPSLPVRTNEALTGRWVEAQRHRGRDPLPYGVVSPSLAASTDFGNVSYRVPGIHPVIGISPADVALHTREFAQWATSDLAREAAADGAYGLAATVLDTLHDRDLAAAVATEFEELGGAIDVPSFFD</sequence>
<reference evidence="4 5" key="1">
    <citation type="submission" date="2020-08" db="EMBL/GenBank/DDBJ databases">
        <title>Sequencing the genomes of 1000 actinobacteria strains.</title>
        <authorList>
            <person name="Klenk H.-P."/>
        </authorList>
    </citation>
    <scope>NUCLEOTIDE SEQUENCE [LARGE SCALE GENOMIC DNA]</scope>
    <source>
        <strain evidence="4 5">DSM 28796</strain>
    </source>
</reference>
<comment type="caution">
    <text evidence="4">The sequence shown here is derived from an EMBL/GenBank/DDBJ whole genome shotgun (WGS) entry which is preliminary data.</text>
</comment>
<evidence type="ECO:0000256" key="1">
    <source>
        <dbReference type="PIRNR" id="PIRNR037226"/>
    </source>
</evidence>
<evidence type="ECO:0000256" key="2">
    <source>
        <dbReference type="SAM" id="MobiDB-lite"/>
    </source>
</evidence>
<accession>A0A841AJQ4</accession>
<evidence type="ECO:0000259" key="3">
    <source>
        <dbReference type="Pfam" id="PF07687"/>
    </source>
</evidence>
<dbReference type="InterPro" id="IPR017144">
    <property type="entry name" value="Xaa-Arg_dipeptidase"/>
</dbReference>
<keyword evidence="4" id="KW-0378">Hydrolase</keyword>
<name>A0A841AJQ4_9MICO</name>
<dbReference type="PANTHER" id="PTHR30575:SF0">
    <property type="entry name" value="XAA-ARG DIPEPTIDASE"/>
    <property type="match status" value="1"/>
</dbReference>
<dbReference type="GO" id="GO:0005737">
    <property type="term" value="C:cytoplasm"/>
    <property type="evidence" value="ECO:0007669"/>
    <property type="project" value="TreeGrafter"/>
</dbReference>
<dbReference type="Gene3D" id="3.30.70.360">
    <property type="match status" value="1"/>
</dbReference>
<feature type="domain" description="Peptidase M20 dimerisation" evidence="3">
    <location>
        <begin position="228"/>
        <end position="319"/>
    </location>
</feature>
<dbReference type="SUPFAM" id="SSF53187">
    <property type="entry name" value="Zn-dependent exopeptidases"/>
    <property type="match status" value="1"/>
</dbReference>
<dbReference type="InterPro" id="IPR017439">
    <property type="entry name" value="Amidohydrolase"/>
</dbReference>
<dbReference type="RefSeq" id="WP_184326442.1">
    <property type="nucleotide sequence ID" value="NZ_JACHLZ010000001.1"/>
</dbReference>
<comment type="similarity">
    <text evidence="1">Belongs to the peptidase M20A family.</text>
</comment>
<dbReference type="NCBIfam" id="TIGR01891">
    <property type="entry name" value="amidohydrolases"/>
    <property type="match status" value="1"/>
</dbReference>
<dbReference type="InterPro" id="IPR011650">
    <property type="entry name" value="Peptidase_M20_dimer"/>
</dbReference>
<dbReference type="FunFam" id="3.30.70.360:FF:000004">
    <property type="entry name" value="Peptidase M20 domain-containing protein 2"/>
    <property type="match status" value="1"/>
</dbReference>
<dbReference type="PANTHER" id="PTHR30575">
    <property type="entry name" value="PEPTIDASE M20"/>
    <property type="match status" value="1"/>
</dbReference>
<dbReference type="SUPFAM" id="SSF55031">
    <property type="entry name" value="Bacterial exopeptidase dimerisation domain"/>
    <property type="match status" value="1"/>
</dbReference>
<dbReference type="AlphaFoldDB" id="A0A841AJQ4"/>
<dbReference type="CDD" id="cd05672">
    <property type="entry name" value="M20_ACY1L2-like"/>
    <property type="match status" value="1"/>
</dbReference>
<dbReference type="PIRSF" id="PIRSF037226">
    <property type="entry name" value="Amidohydrolase_ACY1L2_prd"/>
    <property type="match status" value="1"/>
</dbReference>
<dbReference type="Pfam" id="PF07687">
    <property type="entry name" value="M20_dimer"/>
    <property type="match status" value="1"/>
</dbReference>
<gene>
    <name evidence="4" type="ORF">HNR70_003071</name>
</gene>
<dbReference type="InterPro" id="IPR052030">
    <property type="entry name" value="Peptidase_M20/M20A_hydrolases"/>
</dbReference>
<dbReference type="Pfam" id="PF01546">
    <property type="entry name" value="Peptidase_M20"/>
    <property type="match status" value="1"/>
</dbReference>
<dbReference type="InterPro" id="IPR002933">
    <property type="entry name" value="Peptidase_M20"/>
</dbReference>
<dbReference type="GO" id="GO:0016805">
    <property type="term" value="F:dipeptidase activity"/>
    <property type="evidence" value="ECO:0007669"/>
    <property type="project" value="InterPro"/>
</dbReference>
<dbReference type="Gene3D" id="3.40.630.10">
    <property type="entry name" value="Zn peptidases"/>
    <property type="match status" value="1"/>
</dbReference>